<evidence type="ECO:0000256" key="1">
    <source>
        <dbReference type="SAM" id="Phobius"/>
    </source>
</evidence>
<evidence type="ECO:0000313" key="5">
    <source>
        <dbReference type="Proteomes" id="UP000663852"/>
    </source>
</evidence>
<keyword evidence="1" id="KW-1133">Transmembrane helix</keyword>
<keyword evidence="1" id="KW-0472">Membrane</keyword>
<name>A0A814NB17_ADIRI</name>
<protein>
    <recommendedName>
        <fullName evidence="3">Dystroglycan C-terminal domain-containing protein</fullName>
    </recommendedName>
</protein>
<dbReference type="GO" id="GO:0016010">
    <property type="term" value="C:dystrophin-associated glycoprotein complex"/>
    <property type="evidence" value="ECO:0007669"/>
    <property type="project" value="InterPro"/>
</dbReference>
<sequence>MMLLRSFLLLFISYPQLAEMFDQNDHYQRLHTSSSSTLEFTANVDYNKLYQRYLNINNAHVKNIEPKEKLWFAIENGTIFALPLFGDYSGPFRIEFQQINHHVKPELNNIIELQLTFNFTPSSSLFHPSDHLLLAVFDMSSANYNHSLLNRYFIVRTLSLALNLSESLLTVHRINGSMIKVYFSCDLYFSTNLSYHLTTLLDRYYSRRLQLVPLFPLPLIEISIVRLTKSTTVSTSTKTSTTFKIHQIDLRKGQLTLPPRLLNDNTMKFNRTVPSFNNLVLKQLYQPLVIVPLTVIAIGLFICAIIACCLCCNRRSSSSSTLLLPNGTSTSPTTKHLYQNYSYRKYKQEHDYYKESLRHHDQRQFISKGIPVVFAEELDEKVEQTHTPLVMRIEKAPANDEHEKASE</sequence>
<dbReference type="AlphaFoldDB" id="A0A814NB17"/>
<feature type="signal peptide" evidence="2">
    <location>
        <begin position="1"/>
        <end position="18"/>
    </location>
</feature>
<evidence type="ECO:0000313" key="4">
    <source>
        <dbReference type="EMBL" id="CAF1089080.1"/>
    </source>
</evidence>
<keyword evidence="2" id="KW-0732">Signal</keyword>
<keyword evidence="1" id="KW-0812">Transmembrane</keyword>
<reference evidence="4" key="1">
    <citation type="submission" date="2021-02" db="EMBL/GenBank/DDBJ databases">
        <authorList>
            <person name="Nowell W R."/>
        </authorList>
    </citation>
    <scope>NUCLEOTIDE SEQUENCE</scope>
</reference>
<dbReference type="Pfam" id="PF05454">
    <property type="entry name" value="DAG1"/>
    <property type="match status" value="1"/>
</dbReference>
<feature type="transmembrane region" description="Helical" evidence="1">
    <location>
        <begin position="284"/>
        <end position="312"/>
    </location>
</feature>
<proteinExistence type="predicted"/>
<dbReference type="Proteomes" id="UP000663852">
    <property type="component" value="Unassembled WGS sequence"/>
</dbReference>
<dbReference type="EMBL" id="CAJNOJ010000093">
    <property type="protein sequence ID" value="CAF1089080.1"/>
    <property type="molecule type" value="Genomic_DNA"/>
</dbReference>
<dbReference type="OrthoDB" id="5990676at2759"/>
<gene>
    <name evidence="4" type="ORF">EDS130_LOCUS19378</name>
</gene>
<evidence type="ECO:0000256" key="2">
    <source>
        <dbReference type="SAM" id="SignalP"/>
    </source>
</evidence>
<accession>A0A814NB17</accession>
<dbReference type="InterPro" id="IPR008465">
    <property type="entry name" value="DAG1_C"/>
</dbReference>
<feature type="chain" id="PRO_5032444708" description="Dystroglycan C-terminal domain-containing protein" evidence="2">
    <location>
        <begin position="19"/>
        <end position="407"/>
    </location>
</feature>
<feature type="domain" description="Dystroglycan C-terminal" evidence="3">
    <location>
        <begin position="357"/>
        <end position="398"/>
    </location>
</feature>
<comment type="caution">
    <text evidence="4">The sequence shown here is derived from an EMBL/GenBank/DDBJ whole genome shotgun (WGS) entry which is preliminary data.</text>
</comment>
<evidence type="ECO:0000259" key="3">
    <source>
        <dbReference type="Pfam" id="PF05454"/>
    </source>
</evidence>
<organism evidence="4 5">
    <name type="scientific">Adineta ricciae</name>
    <name type="common">Rotifer</name>
    <dbReference type="NCBI Taxonomy" id="249248"/>
    <lineage>
        <taxon>Eukaryota</taxon>
        <taxon>Metazoa</taxon>
        <taxon>Spiralia</taxon>
        <taxon>Gnathifera</taxon>
        <taxon>Rotifera</taxon>
        <taxon>Eurotatoria</taxon>
        <taxon>Bdelloidea</taxon>
        <taxon>Adinetida</taxon>
        <taxon>Adinetidae</taxon>
        <taxon>Adineta</taxon>
    </lineage>
</organism>